<protein>
    <submittedName>
        <fullName evidence="1">Uncharacterized protein</fullName>
    </submittedName>
</protein>
<dbReference type="OrthoDB" id="1273053at2"/>
<dbReference type="AlphaFoldDB" id="A0A482TIQ3"/>
<accession>A0A482TIQ3</accession>
<proteinExistence type="predicted"/>
<name>A0A482TIQ3_9FLAO</name>
<dbReference type="RefSeq" id="WP_113666781.1">
    <property type="nucleotide sequence ID" value="NZ_QNVY02000005.1"/>
</dbReference>
<dbReference type="EMBL" id="QNVY02000005">
    <property type="protein sequence ID" value="RYJ50997.1"/>
    <property type="molecule type" value="Genomic_DNA"/>
</dbReference>
<dbReference type="Proteomes" id="UP000253235">
    <property type="component" value="Unassembled WGS sequence"/>
</dbReference>
<comment type="caution">
    <text evidence="1">The sequence shown here is derived from an EMBL/GenBank/DDBJ whole genome shotgun (WGS) entry which is preliminary data.</text>
</comment>
<evidence type="ECO:0000313" key="2">
    <source>
        <dbReference type="Proteomes" id="UP000253235"/>
    </source>
</evidence>
<reference evidence="1 2" key="1">
    <citation type="submission" date="2019-01" db="EMBL/GenBank/DDBJ databases">
        <title>Flavobacterium sp. nov. isolated from arctic soil.</title>
        <authorList>
            <person name="Kim D.-U."/>
        </authorList>
    </citation>
    <scope>NUCLEOTIDE SEQUENCE [LARGE SCALE GENOMIC DNA]</scope>
    <source>
        <strain evidence="1 2">Kopri-42</strain>
    </source>
</reference>
<organism evidence="1 2">
    <name type="scientific">Flavobacterium petrolei</name>
    <dbReference type="NCBI Taxonomy" id="2259594"/>
    <lineage>
        <taxon>Bacteria</taxon>
        <taxon>Pseudomonadati</taxon>
        <taxon>Bacteroidota</taxon>
        <taxon>Flavobacteriia</taxon>
        <taxon>Flavobacteriales</taxon>
        <taxon>Flavobacteriaceae</taxon>
        <taxon>Flavobacterium</taxon>
    </lineage>
</organism>
<gene>
    <name evidence="1" type="ORF">DR871_013810</name>
</gene>
<keyword evidence="2" id="KW-1185">Reference proteome</keyword>
<sequence length="266" mass="30165">MKITKDTPVHQRRQIYVGSQVEVDIMNTREFHFSKILLDTITYTGLFKMLTNPKKASYNYIVKKPQSCLIDDAVNEFTFPPYHPVSNTIYSCSDSDPNLYIPLAEFHEYVFQSKLSSFKELCSTLGAKNCIITYAEEDGIDITAKVKAENIPTEAGVIDGDINGSSSTKKDAILKFNCSFAKPKAPIKEYKSNWMKSESSWITLQKIRLEGGCKKDKAEVSYTDDMNINVDLALKLEKMGVGIGGTFKKIKTRKLTYEIEFWPIED</sequence>
<evidence type="ECO:0000313" key="1">
    <source>
        <dbReference type="EMBL" id="RYJ50997.1"/>
    </source>
</evidence>